<protein>
    <submittedName>
        <fullName evidence="2">Protein-disulfide isomerase</fullName>
    </submittedName>
</protein>
<evidence type="ECO:0000313" key="2">
    <source>
        <dbReference type="EMBL" id="AQV97927.1"/>
    </source>
</evidence>
<dbReference type="PANTHER" id="PTHR13887">
    <property type="entry name" value="GLUTATHIONE S-TRANSFERASE KAPPA"/>
    <property type="match status" value="1"/>
</dbReference>
<reference evidence="3" key="1">
    <citation type="submission" date="2017-02" db="EMBL/GenBank/DDBJ databases">
        <title>Complete genome sequence of Cupriavidus necator strain NH9, a 3-chlorobenzoate degrader.</title>
        <authorList>
            <person name="Moriuchi R."/>
            <person name="Dohra H."/>
            <person name="Ogawa N."/>
        </authorList>
    </citation>
    <scope>NUCLEOTIDE SEQUENCE [LARGE SCALE GENOMIC DNA]</scope>
    <source>
        <strain evidence="3">NH9</strain>
    </source>
</reference>
<dbReference type="CDD" id="cd03025">
    <property type="entry name" value="DsbA_FrnE_like"/>
    <property type="match status" value="1"/>
</dbReference>
<organism evidence="2 3">
    <name type="scientific">Cupriavidus necator</name>
    <name type="common">Alcaligenes eutrophus</name>
    <name type="synonym">Ralstonia eutropha</name>
    <dbReference type="NCBI Taxonomy" id="106590"/>
    <lineage>
        <taxon>Bacteria</taxon>
        <taxon>Pseudomonadati</taxon>
        <taxon>Pseudomonadota</taxon>
        <taxon>Betaproteobacteria</taxon>
        <taxon>Burkholderiales</taxon>
        <taxon>Burkholderiaceae</taxon>
        <taxon>Cupriavidus</taxon>
    </lineage>
</organism>
<dbReference type="OrthoDB" id="9813770at2"/>
<feature type="domain" description="DSBA-like thioredoxin" evidence="1">
    <location>
        <begin position="7"/>
        <end position="188"/>
    </location>
</feature>
<dbReference type="Proteomes" id="UP000189627">
    <property type="component" value="Chromosome 2"/>
</dbReference>
<keyword evidence="2" id="KW-0413">Isomerase</keyword>
<dbReference type="RefSeq" id="WP_078200250.1">
    <property type="nucleotide sequence ID" value="NZ_CP017758.1"/>
</dbReference>
<dbReference type="InterPro" id="IPR036249">
    <property type="entry name" value="Thioredoxin-like_sf"/>
</dbReference>
<name>A0A1U9UZV4_CUPNE</name>
<evidence type="ECO:0000313" key="3">
    <source>
        <dbReference type="Proteomes" id="UP000189627"/>
    </source>
</evidence>
<sequence length="219" mass="24074">MDKQATLHYVYDPYCGWCYGLAPLVSVADEMEGLKVVAHSGGMLAGAQVQMMSAEWRDFVRPHEERITALSGQKFSQAYQEGTQFDYDVKLDSGPPTAAMLAAESLAGAGLDMLKRLQTAYYVEGRHISEREELVSIAVELGMDAEAFSKAYDQAVLNLGEHFRHTQGFLEALGGRGYPTLAIEQDGKLSRLPLGRYFGKPELFRQALAHLLAPAQAAQ</sequence>
<dbReference type="GO" id="GO:0016853">
    <property type="term" value="F:isomerase activity"/>
    <property type="evidence" value="ECO:0007669"/>
    <property type="project" value="UniProtKB-KW"/>
</dbReference>
<dbReference type="InterPro" id="IPR001853">
    <property type="entry name" value="DSBA-like_thioredoxin_dom"/>
</dbReference>
<dbReference type="Gene3D" id="3.40.30.10">
    <property type="entry name" value="Glutaredoxin"/>
    <property type="match status" value="1"/>
</dbReference>
<dbReference type="Pfam" id="PF01323">
    <property type="entry name" value="DSBA"/>
    <property type="match status" value="1"/>
</dbReference>
<dbReference type="PANTHER" id="PTHR13887:SF51">
    <property type="entry name" value="DSBA FAMILY PROTEIN"/>
    <property type="match status" value="1"/>
</dbReference>
<dbReference type="SUPFAM" id="SSF52833">
    <property type="entry name" value="Thioredoxin-like"/>
    <property type="match status" value="1"/>
</dbReference>
<dbReference type="AlphaFoldDB" id="A0A1U9UZV4"/>
<dbReference type="EMBL" id="CP017758">
    <property type="protein sequence ID" value="AQV97927.1"/>
    <property type="molecule type" value="Genomic_DNA"/>
</dbReference>
<gene>
    <name evidence="2" type="ORF">BJN34_29095</name>
</gene>
<accession>A0A1U9UZV4</accession>
<dbReference type="KEGG" id="cuh:BJN34_29095"/>
<proteinExistence type="predicted"/>
<dbReference type="GO" id="GO:0016491">
    <property type="term" value="F:oxidoreductase activity"/>
    <property type="evidence" value="ECO:0007669"/>
    <property type="project" value="InterPro"/>
</dbReference>
<evidence type="ECO:0000259" key="1">
    <source>
        <dbReference type="Pfam" id="PF01323"/>
    </source>
</evidence>